<reference evidence="1 2" key="1">
    <citation type="submission" date="2021-11" db="EMBL/GenBank/DDBJ databases">
        <title>Comparative genomics of bee honey and flower isolates.</title>
        <authorList>
            <person name="Bechtner J.D."/>
            <person name="Gallus M.K."/>
            <person name="Ehrmann M."/>
        </authorList>
    </citation>
    <scope>NUCLEOTIDE SEQUENCE [LARGE SCALE GENOMIC DNA]</scope>
    <source>
        <strain evidence="1 2">M161</strain>
    </source>
</reference>
<evidence type="ECO:0000313" key="1">
    <source>
        <dbReference type="EMBL" id="MCK8625124.1"/>
    </source>
</evidence>
<dbReference type="Pfam" id="PF09148">
    <property type="entry name" value="DUF1934"/>
    <property type="match status" value="1"/>
</dbReference>
<organism evidence="1 2">
    <name type="scientific">Apilactobacillus xinyiensis</name>
    <dbReference type="NCBI Taxonomy" id="2841032"/>
    <lineage>
        <taxon>Bacteria</taxon>
        <taxon>Bacillati</taxon>
        <taxon>Bacillota</taxon>
        <taxon>Bacilli</taxon>
        <taxon>Lactobacillales</taxon>
        <taxon>Lactobacillaceae</taxon>
        <taxon>Apilactobacillus</taxon>
    </lineage>
</organism>
<evidence type="ECO:0000313" key="2">
    <source>
        <dbReference type="Proteomes" id="UP001522905"/>
    </source>
</evidence>
<dbReference type="InterPro" id="IPR012674">
    <property type="entry name" value="Calycin"/>
</dbReference>
<dbReference type="InterPro" id="IPR015231">
    <property type="entry name" value="DUF1934"/>
</dbReference>
<dbReference type="EMBL" id="JAJIAO010000008">
    <property type="protein sequence ID" value="MCK8625124.1"/>
    <property type="molecule type" value="Genomic_DNA"/>
</dbReference>
<comment type="caution">
    <text evidence="1">The sequence shown here is derived from an EMBL/GenBank/DDBJ whole genome shotgun (WGS) entry which is preliminary data.</text>
</comment>
<dbReference type="RefSeq" id="WP_220728842.1">
    <property type="nucleotide sequence ID" value="NZ_BPLM01000024.1"/>
</dbReference>
<proteinExistence type="predicted"/>
<dbReference type="Proteomes" id="UP001522905">
    <property type="component" value="Unassembled WGS sequence"/>
</dbReference>
<keyword evidence="2" id="KW-1185">Reference proteome</keyword>
<sequence length="142" mass="16586">MHRSRNQQVRISLKTQIEQNNEVNDFNFDVIGSIVQIEDSLYIRYNENNDVTVPVTIKIPGNDQDVQLTRKAAGTHTKLFFNKNKVIPTKYETPYGKIDIRVFTSKLEFTDKKEYGNLSIDYIISDHQDILGRYKIRLQFTA</sequence>
<gene>
    <name evidence="1" type="ORF">LNP07_06305</name>
</gene>
<accession>A0ABT0I350</accession>
<protein>
    <submittedName>
        <fullName evidence="1">DUF1934 domain-containing protein</fullName>
    </submittedName>
</protein>
<dbReference type="SUPFAM" id="SSF50814">
    <property type="entry name" value="Lipocalins"/>
    <property type="match status" value="1"/>
</dbReference>
<name>A0ABT0I350_9LACO</name>
<dbReference type="Gene3D" id="2.40.128.20">
    <property type="match status" value="1"/>
</dbReference>